<dbReference type="EMBL" id="BPWL01000010">
    <property type="protein sequence ID" value="GJJ14854.1"/>
    <property type="molecule type" value="Genomic_DNA"/>
</dbReference>
<evidence type="ECO:0000313" key="3">
    <source>
        <dbReference type="Proteomes" id="UP001050691"/>
    </source>
</evidence>
<accession>A0AAV5ANW8</accession>
<keyword evidence="3" id="KW-1185">Reference proteome</keyword>
<evidence type="ECO:0000256" key="1">
    <source>
        <dbReference type="SAM" id="MobiDB-lite"/>
    </source>
</evidence>
<feature type="region of interest" description="Disordered" evidence="1">
    <location>
        <begin position="156"/>
        <end position="175"/>
    </location>
</feature>
<reference evidence="2" key="1">
    <citation type="submission" date="2021-10" db="EMBL/GenBank/DDBJ databases">
        <title>De novo Genome Assembly of Clathrus columnatus (Basidiomycota, Fungi) Using Illumina and Nanopore Sequence Data.</title>
        <authorList>
            <person name="Ogiso-Tanaka E."/>
            <person name="Itagaki H."/>
            <person name="Hosoya T."/>
            <person name="Hosaka K."/>
        </authorList>
    </citation>
    <scope>NUCLEOTIDE SEQUENCE</scope>
    <source>
        <strain evidence="2">MO-923</strain>
    </source>
</reference>
<protein>
    <submittedName>
        <fullName evidence="2">Uncharacterized protein</fullName>
    </submittedName>
</protein>
<sequence length="335" mass="37794">MSSDLLHYNHSKQPVVRSLKQAWKKWSKKTRNFGRQPDPFASSWFLQAVDEECIYQETKEESSTLTSPSLESFKDVLSALPQFPLPPSEDSPVELISFLPCLDSSESPPNSPGLVSPRAVRTFNKETTPMYPIPETDCHGDRYSSDAVSFSLENSESSDYSSSLKNANKQTHQKRPSIDVRMVSDFGPASVHCWKPLSWFDLLNVVSIRTNRPKEEIAFVCEGYPNVISSDEDYDAMLAWHQASRRGPNPKIDIWVVNKSLTLGRMHIGSPRVQSLECLRTIPPSPKTHKRLRRAATLVSTPRISEAPPLSWKLGMGSRECPDFPKANGYNRGWI</sequence>
<comment type="caution">
    <text evidence="2">The sequence shown here is derived from an EMBL/GenBank/DDBJ whole genome shotgun (WGS) entry which is preliminary data.</text>
</comment>
<gene>
    <name evidence="2" type="ORF">Clacol_009122</name>
</gene>
<dbReference type="AlphaFoldDB" id="A0AAV5ANW8"/>
<name>A0AAV5ANW8_9AGAM</name>
<organism evidence="2 3">
    <name type="scientific">Clathrus columnatus</name>
    <dbReference type="NCBI Taxonomy" id="1419009"/>
    <lineage>
        <taxon>Eukaryota</taxon>
        <taxon>Fungi</taxon>
        <taxon>Dikarya</taxon>
        <taxon>Basidiomycota</taxon>
        <taxon>Agaricomycotina</taxon>
        <taxon>Agaricomycetes</taxon>
        <taxon>Phallomycetidae</taxon>
        <taxon>Phallales</taxon>
        <taxon>Clathraceae</taxon>
        <taxon>Clathrus</taxon>
    </lineage>
</organism>
<proteinExistence type="predicted"/>
<evidence type="ECO:0000313" key="2">
    <source>
        <dbReference type="EMBL" id="GJJ14854.1"/>
    </source>
</evidence>
<dbReference type="Proteomes" id="UP001050691">
    <property type="component" value="Unassembled WGS sequence"/>
</dbReference>